<dbReference type="GeneID" id="56266663"/>
<dbReference type="AlphaFoldDB" id="A0A126PYI1"/>
<dbReference type="SUPFAM" id="SSF54909">
    <property type="entry name" value="Dimeric alpha+beta barrel"/>
    <property type="match status" value="1"/>
</dbReference>
<dbReference type="GO" id="GO:0003824">
    <property type="term" value="F:catalytic activity"/>
    <property type="evidence" value="ECO:0007669"/>
    <property type="project" value="TreeGrafter"/>
</dbReference>
<protein>
    <submittedName>
        <fullName evidence="1">Uncharacterized protein</fullName>
    </submittedName>
</protein>
<proteinExistence type="predicted"/>
<evidence type="ECO:0000313" key="1">
    <source>
        <dbReference type="EMBL" id="AMJ98087.1"/>
    </source>
</evidence>
<dbReference type="PROSITE" id="PS51725">
    <property type="entry name" value="ABM"/>
    <property type="match status" value="1"/>
</dbReference>
<dbReference type="InterPro" id="IPR007138">
    <property type="entry name" value="ABM_dom"/>
</dbReference>
<dbReference type="Gene3D" id="3.30.70.100">
    <property type="match status" value="1"/>
</dbReference>
<reference evidence="1 2" key="1">
    <citation type="submission" date="2015-12" db="EMBL/GenBank/DDBJ databases">
        <authorList>
            <person name="Shamseldin A."/>
            <person name="Moawad H."/>
            <person name="Abd El-Rahim W.M."/>
            <person name="Sadowsky M.J."/>
        </authorList>
    </citation>
    <scope>NUCLEOTIDE SEQUENCE [LARGE SCALE GENOMIC DNA]</scope>
    <source>
        <strain evidence="1 2">D7</strain>
    </source>
</reference>
<evidence type="ECO:0000313" key="2">
    <source>
        <dbReference type="Proteomes" id="UP000063991"/>
    </source>
</evidence>
<dbReference type="PANTHER" id="PTHR33336:SF3">
    <property type="entry name" value="ABM DOMAIN-CONTAINING PROTEIN"/>
    <property type="match status" value="1"/>
</dbReference>
<dbReference type="InterPro" id="IPR050744">
    <property type="entry name" value="AI-2_Isomerase_LsrG"/>
</dbReference>
<accession>A0A126PYI1</accession>
<dbReference type="PATRIC" id="fig|28108.53.peg.1589"/>
<dbReference type="Proteomes" id="UP000063991">
    <property type="component" value="Chromosome"/>
</dbReference>
<dbReference type="RefSeq" id="WP_014949064.1">
    <property type="nucleotide sequence ID" value="NZ_CP012202.1"/>
</dbReference>
<organism evidence="1 2">
    <name type="scientific">Alteromonas macleodii</name>
    <name type="common">Pseudoalteromonas macleodii</name>
    <dbReference type="NCBI Taxonomy" id="28108"/>
    <lineage>
        <taxon>Bacteria</taxon>
        <taxon>Pseudomonadati</taxon>
        <taxon>Pseudomonadota</taxon>
        <taxon>Gammaproteobacteria</taxon>
        <taxon>Alteromonadales</taxon>
        <taxon>Alteromonadaceae</taxon>
        <taxon>Alteromonas/Salinimonas group</taxon>
        <taxon>Alteromonas</taxon>
    </lineage>
</organism>
<dbReference type="InterPro" id="IPR011008">
    <property type="entry name" value="Dimeric_a/b-barrel"/>
</dbReference>
<gene>
    <name evidence="1" type="ORF">AVL55_07915</name>
</gene>
<dbReference type="OrthoDB" id="9812192at2"/>
<dbReference type="EMBL" id="CP014323">
    <property type="protein sequence ID" value="AMJ98087.1"/>
    <property type="molecule type" value="Genomic_DNA"/>
</dbReference>
<dbReference type="PANTHER" id="PTHR33336">
    <property type="entry name" value="QUINOL MONOOXYGENASE YGIN-RELATED"/>
    <property type="match status" value="1"/>
</dbReference>
<dbReference type="Pfam" id="PF03992">
    <property type="entry name" value="ABM"/>
    <property type="match status" value="1"/>
</dbReference>
<sequence length="91" mass="10171">MIEFSVVIYSQPNQQDALLDALLPLVKSSREEVGAVMYDLHASEEGVFVITEKWQSQDALDAHEATEHFVGFQEKAGELVEKVLRLPLVSV</sequence>
<name>A0A126PYI1_ALTMA</name>